<feature type="transmembrane region" description="Helical" evidence="1">
    <location>
        <begin position="40"/>
        <end position="64"/>
    </location>
</feature>
<organism evidence="3 4">
    <name type="scientific">Rhizoctonia solani 123E</name>
    <dbReference type="NCBI Taxonomy" id="1423351"/>
    <lineage>
        <taxon>Eukaryota</taxon>
        <taxon>Fungi</taxon>
        <taxon>Dikarya</taxon>
        <taxon>Basidiomycota</taxon>
        <taxon>Agaricomycotina</taxon>
        <taxon>Agaricomycetes</taxon>
        <taxon>Cantharellales</taxon>
        <taxon>Ceratobasidiaceae</taxon>
        <taxon>Rhizoctonia</taxon>
    </lineage>
</organism>
<name>A0A074RG15_9AGAM</name>
<gene>
    <name evidence="3" type="ORF">V565_248840</name>
</gene>
<evidence type="ECO:0000313" key="3">
    <source>
        <dbReference type="EMBL" id="KEP45699.1"/>
    </source>
</evidence>
<feature type="domain" description="DUF6535" evidence="2">
    <location>
        <begin position="2"/>
        <end position="35"/>
    </location>
</feature>
<feature type="transmembrane region" description="Helical" evidence="1">
    <location>
        <begin position="12"/>
        <end position="34"/>
    </location>
</feature>
<evidence type="ECO:0000259" key="2">
    <source>
        <dbReference type="Pfam" id="PF20153"/>
    </source>
</evidence>
<keyword evidence="1" id="KW-1133">Transmembrane helix</keyword>
<dbReference type="HOGENOM" id="CLU_1489802_0_0_1"/>
<dbReference type="Proteomes" id="UP000027456">
    <property type="component" value="Unassembled WGS sequence"/>
</dbReference>
<evidence type="ECO:0000256" key="1">
    <source>
        <dbReference type="SAM" id="Phobius"/>
    </source>
</evidence>
<dbReference type="InterPro" id="IPR045338">
    <property type="entry name" value="DUF6535"/>
</dbReference>
<reference evidence="3 4" key="1">
    <citation type="submission" date="2013-12" db="EMBL/GenBank/DDBJ databases">
        <authorList>
            <person name="Cubeta M."/>
            <person name="Pakala S."/>
            <person name="Fedorova N."/>
            <person name="Thomas E."/>
            <person name="Dean R."/>
            <person name="Jabaji S."/>
            <person name="Neate S."/>
            <person name="Toda T."/>
            <person name="Tavantzis S."/>
            <person name="Vilgalys R."/>
            <person name="Bharathan N."/>
            <person name="Pakala S."/>
            <person name="Losada L.S."/>
            <person name="Zafar N."/>
            <person name="Nierman W."/>
        </authorList>
    </citation>
    <scope>NUCLEOTIDE SEQUENCE [LARGE SCALE GENOMIC DNA]</scope>
    <source>
        <strain evidence="3 4">123E</strain>
    </source>
</reference>
<dbReference type="OrthoDB" id="3289345at2759"/>
<comment type="caution">
    <text evidence="3">The sequence shown here is derived from an EMBL/GenBank/DDBJ whole genome shotgun (WGS) entry which is preliminary data.</text>
</comment>
<keyword evidence="1" id="KW-0472">Membrane</keyword>
<dbReference type="AlphaFoldDB" id="A0A074RG15"/>
<accession>A0A074RG15</accession>
<protein>
    <submittedName>
        <fullName evidence="3">Putative transmembrane protein</fullName>
    </submittedName>
</protein>
<evidence type="ECO:0000313" key="4">
    <source>
        <dbReference type="Proteomes" id="UP000027456"/>
    </source>
</evidence>
<keyword evidence="1 3" id="KW-0812">Transmembrane</keyword>
<dbReference type="Pfam" id="PF20153">
    <property type="entry name" value="DUF6535"/>
    <property type="match status" value="1"/>
</dbReference>
<keyword evidence="4" id="KW-1185">Reference proteome</keyword>
<dbReference type="EMBL" id="AZST01001568">
    <property type="protein sequence ID" value="KEP45699.1"/>
    <property type="molecule type" value="Genomic_DNA"/>
</dbReference>
<proteinExistence type="predicted"/>
<sequence length="205" mass="23194">MIQRWRLQELISALPLLIHLSLFLFAIGLCLYLWELNRTAAKPVISVFGAIFLFYCFSSIAAAFSKQSPYATILTKVIRSRFMKAVIWHALQPNELTDKYTTSLALDWLIQYCETPSAVNIALQSIAGASWNVDKRPLMQSQATVQILQRIVSSNASNQEIDSISLYKRALQFLGSAPERSSISYPVENSDPVATIWYLQLQSER</sequence>